<evidence type="ECO:0000313" key="2">
    <source>
        <dbReference type="EMBL" id="MBD2717109.1"/>
    </source>
</evidence>
<organism evidence="2 3">
    <name type="scientific">Hymenobacter duratus</name>
    <dbReference type="NCBI Taxonomy" id="2771356"/>
    <lineage>
        <taxon>Bacteria</taxon>
        <taxon>Pseudomonadati</taxon>
        <taxon>Bacteroidota</taxon>
        <taxon>Cytophagia</taxon>
        <taxon>Cytophagales</taxon>
        <taxon>Hymenobacteraceae</taxon>
        <taxon>Hymenobacter</taxon>
    </lineage>
</organism>
<sequence>MEINTKLALLTPQELQELLTLAALEALKQHTATPVASYADTVLTVREVAKRLRRSEKFVRDEIARGRLGADNSNKGVSGVRASWRVRETDVAHYLKRLR</sequence>
<comment type="caution">
    <text evidence="2">The sequence shown here is derived from an EMBL/GenBank/DDBJ whole genome shotgun (WGS) entry which is preliminary data.</text>
</comment>
<feature type="domain" description="Helix-turn-helix" evidence="1">
    <location>
        <begin position="42"/>
        <end position="97"/>
    </location>
</feature>
<dbReference type="Proteomes" id="UP000642468">
    <property type="component" value="Unassembled WGS sequence"/>
</dbReference>
<dbReference type="RefSeq" id="WP_190786037.1">
    <property type="nucleotide sequence ID" value="NZ_JACWZZ010000005.1"/>
</dbReference>
<protein>
    <submittedName>
        <fullName evidence="2">Helix-turn-helix domain-containing protein</fullName>
    </submittedName>
</protein>
<dbReference type="InterPro" id="IPR041657">
    <property type="entry name" value="HTH_17"/>
</dbReference>
<evidence type="ECO:0000313" key="3">
    <source>
        <dbReference type="Proteomes" id="UP000642468"/>
    </source>
</evidence>
<dbReference type="Pfam" id="PF12728">
    <property type="entry name" value="HTH_17"/>
    <property type="match status" value="1"/>
</dbReference>
<dbReference type="EMBL" id="JACWZZ010000005">
    <property type="protein sequence ID" value="MBD2717109.1"/>
    <property type="molecule type" value="Genomic_DNA"/>
</dbReference>
<reference evidence="2 3" key="1">
    <citation type="submission" date="2020-09" db="EMBL/GenBank/DDBJ databases">
        <authorList>
            <person name="Kim M.K."/>
        </authorList>
    </citation>
    <scope>NUCLEOTIDE SEQUENCE [LARGE SCALE GENOMIC DNA]</scope>
    <source>
        <strain evidence="2 3">BT646</strain>
    </source>
</reference>
<name>A0ABR8JJS0_9BACT</name>
<evidence type="ECO:0000259" key="1">
    <source>
        <dbReference type="Pfam" id="PF12728"/>
    </source>
</evidence>
<proteinExistence type="predicted"/>
<gene>
    <name evidence="2" type="ORF">IC231_18835</name>
</gene>
<keyword evidence="3" id="KW-1185">Reference proteome</keyword>
<accession>A0ABR8JJS0</accession>